<dbReference type="InterPro" id="IPR006439">
    <property type="entry name" value="HAD-SF_hydro_IA"/>
</dbReference>
<protein>
    <recommendedName>
        <fullName evidence="4">phosphoglycolate phosphatase</fullName>
        <ecNumber evidence="4">3.1.3.18</ecNumber>
    </recommendedName>
</protein>
<proteinExistence type="inferred from homology"/>
<comment type="caution">
    <text evidence="5">The sequence shown here is derived from an EMBL/GenBank/DDBJ whole genome shotgun (WGS) entry which is preliminary data.</text>
</comment>
<evidence type="ECO:0000256" key="4">
    <source>
        <dbReference type="ARBA" id="ARBA00013078"/>
    </source>
</evidence>
<evidence type="ECO:0000256" key="1">
    <source>
        <dbReference type="ARBA" id="ARBA00000830"/>
    </source>
</evidence>
<reference evidence="5 6" key="1">
    <citation type="submission" date="2023-01" db="EMBL/GenBank/DDBJ databases">
        <authorList>
            <person name="Yoon J.-W."/>
        </authorList>
    </citation>
    <scope>NUCLEOTIDE SEQUENCE [LARGE SCALE GENOMIC DNA]</scope>
    <source>
        <strain evidence="5 6">KMU-50</strain>
    </source>
</reference>
<dbReference type="NCBIfam" id="TIGR01509">
    <property type="entry name" value="HAD-SF-IA-v3"/>
    <property type="match status" value="1"/>
</dbReference>
<dbReference type="Gene3D" id="3.40.50.1000">
    <property type="entry name" value="HAD superfamily/HAD-like"/>
    <property type="match status" value="1"/>
</dbReference>
<keyword evidence="6" id="KW-1185">Reference proteome</keyword>
<name>A0ABT4W0S3_9RHOB</name>
<dbReference type="SFLD" id="SFLDS00003">
    <property type="entry name" value="Haloacid_Dehalogenase"/>
    <property type="match status" value="1"/>
</dbReference>
<comment type="catalytic activity">
    <reaction evidence="1">
        <text>2-phosphoglycolate + H2O = glycolate + phosphate</text>
        <dbReference type="Rhea" id="RHEA:14369"/>
        <dbReference type="ChEBI" id="CHEBI:15377"/>
        <dbReference type="ChEBI" id="CHEBI:29805"/>
        <dbReference type="ChEBI" id="CHEBI:43474"/>
        <dbReference type="ChEBI" id="CHEBI:58033"/>
        <dbReference type="EC" id="3.1.3.18"/>
    </reaction>
</comment>
<dbReference type="Proteomes" id="UP001528040">
    <property type="component" value="Unassembled WGS sequence"/>
</dbReference>
<sequence>MTVKALLFDKDGTLFHFEATWESWAKSVLDRLTQGDTDRACAVGADIGFDYQEGRFARDSVVIAATSEEVVNALGQHFDQTAYELEAILNEEAANAPQAQAANLQEVLGALRADGLGLGVATNDAEMPARAHLEGAGITDLFDFIAGYDSGYGGKPAPGQCLAFAQKLDLETSQIAMVGDSLHDLHAGRAAGMKTVGVLTGLATEEELAPFADVVLPDIGHLPRWIAQIDMT</sequence>
<dbReference type="SUPFAM" id="SSF56784">
    <property type="entry name" value="HAD-like"/>
    <property type="match status" value="1"/>
</dbReference>
<evidence type="ECO:0000256" key="3">
    <source>
        <dbReference type="ARBA" id="ARBA00006171"/>
    </source>
</evidence>
<dbReference type="Gene3D" id="1.10.150.240">
    <property type="entry name" value="Putative phosphatase, domain 2"/>
    <property type="match status" value="1"/>
</dbReference>
<dbReference type="Pfam" id="PF00702">
    <property type="entry name" value="Hydrolase"/>
    <property type="match status" value="1"/>
</dbReference>
<comment type="similarity">
    <text evidence="3">Belongs to the HAD-like hydrolase superfamily. CbbY/CbbZ/Gph/YieH family.</text>
</comment>
<dbReference type="SFLD" id="SFLDG01129">
    <property type="entry name" value="C1.5:_HAD__Beta-PGM__Phosphata"/>
    <property type="match status" value="1"/>
</dbReference>
<dbReference type="EC" id="3.1.3.18" evidence="4"/>
<dbReference type="InterPro" id="IPR023214">
    <property type="entry name" value="HAD_sf"/>
</dbReference>
<evidence type="ECO:0000256" key="2">
    <source>
        <dbReference type="ARBA" id="ARBA00004818"/>
    </source>
</evidence>
<evidence type="ECO:0000313" key="6">
    <source>
        <dbReference type="Proteomes" id="UP001528040"/>
    </source>
</evidence>
<comment type="pathway">
    <text evidence="2">Organic acid metabolism; glycolate biosynthesis; glycolate from 2-phosphoglycolate: step 1/1.</text>
</comment>
<dbReference type="EMBL" id="JAQIIO010000003">
    <property type="protein sequence ID" value="MDA5094119.1"/>
    <property type="molecule type" value="Genomic_DNA"/>
</dbReference>
<dbReference type="GO" id="GO:0016787">
    <property type="term" value="F:hydrolase activity"/>
    <property type="evidence" value="ECO:0007669"/>
    <property type="project" value="UniProtKB-KW"/>
</dbReference>
<dbReference type="NCBIfam" id="TIGR01549">
    <property type="entry name" value="HAD-SF-IA-v1"/>
    <property type="match status" value="1"/>
</dbReference>
<dbReference type="InterPro" id="IPR023198">
    <property type="entry name" value="PGP-like_dom2"/>
</dbReference>
<accession>A0ABT4W0S3</accession>
<dbReference type="RefSeq" id="WP_271053807.1">
    <property type="nucleotide sequence ID" value="NZ_JAQIIO010000003.1"/>
</dbReference>
<dbReference type="InterPro" id="IPR036412">
    <property type="entry name" value="HAD-like_sf"/>
</dbReference>
<dbReference type="InterPro" id="IPR050155">
    <property type="entry name" value="HAD-like_hydrolase_sf"/>
</dbReference>
<dbReference type="PANTHER" id="PTHR43434">
    <property type="entry name" value="PHOSPHOGLYCOLATE PHOSPHATASE"/>
    <property type="match status" value="1"/>
</dbReference>
<keyword evidence="5" id="KW-0378">Hydrolase</keyword>
<dbReference type="CDD" id="cd01427">
    <property type="entry name" value="HAD_like"/>
    <property type="match status" value="1"/>
</dbReference>
<evidence type="ECO:0000313" key="5">
    <source>
        <dbReference type="EMBL" id="MDA5094119.1"/>
    </source>
</evidence>
<dbReference type="PANTHER" id="PTHR43434:SF1">
    <property type="entry name" value="PHOSPHOGLYCOLATE PHOSPHATASE"/>
    <property type="match status" value="1"/>
</dbReference>
<gene>
    <name evidence="5" type="ORF">O2N63_08450</name>
</gene>
<organism evidence="5 6">
    <name type="scientific">Aliiroseovarius salicola</name>
    <dbReference type="NCBI Taxonomy" id="3009082"/>
    <lineage>
        <taxon>Bacteria</taxon>
        <taxon>Pseudomonadati</taxon>
        <taxon>Pseudomonadota</taxon>
        <taxon>Alphaproteobacteria</taxon>
        <taxon>Rhodobacterales</taxon>
        <taxon>Paracoccaceae</taxon>
        <taxon>Aliiroseovarius</taxon>
    </lineage>
</organism>